<reference evidence="3" key="1">
    <citation type="submission" date="2021-08" db="EMBL/GenBank/DDBJ databases">
        <title>WGS assembly of Ceratopteris richardii.</title>
        <authorList>
            <person name="Marchant D.B."/>
            <person name="Chen G."/>
            <person name="Jenkins J."/>
            <person name="Shu S."/>
            <person name="Leebens-Mack J."/>
            <person name="Grimwood J."/>
            <person name="Schmutz J."/>
            <person name="Soltis P."/>
            <person name="Soltis D."/>
            <person name="Chen Z.-H."/>
        </authorList>
    </citation>
    <scope>NUCLEOTIDE SEQUENCE</scope>
    <source>
        <strain evidence="3">Whitten #5841</strain>
        <tissue evidence="3">Leaf</tissue>
    </source>
</reference>
<comment type="caution">
    <text evidence="3">The sequence shown here is derived from an EMBL/GenBank/DDBJ whole genome shotgun (WGS) entry which is preliminary data.</text>
</comment>
<accession>A0A8T2S611</accession>
<dbReference type="AlphaFoldDB" id="A0A8T2S611"/>
<keyword evidence="4" id="KW-1185">Reference proteome</keyword>
<feature type="domain" description="VQ" evidence="2">
    <location>
        <begin position="168"/>
        <end position="186"/>
    </location>
</feature>
<dbReference type="PANTHER" id="PTHR33179:SF83">
    <property type="entry name" value="VQ DOMAIN-CONTAINING PROTEIN"/>
    <property type="match status" value="1"/>
</dbReference>
<dbReference type="Pfam" id="PF05678">
    <property type="entry name" value="VQ"/>
    <property type="match status" value="1"/>
</dbReference>
<feature type="region of interest" description="Disordered" evidence="1">
    <location>
        <begin position="47"/>
        <end position="71"/>
    </location>
</feature>
<proteinExistence type="predicted"/>
<gene>
    <name evidence="3" type="ORF">KP509_22G024300</name>
</gene>
<feature type="compositionally biased region" description="Polar residues" evidence="1">
    <location>
        <begin position="128"/>
        <end position="149"/>
    </location>
</feature>
<protein>
    <recommendedName>
        <fullName evidence="2">VQ domain-containing protein</fullName>
    </recommendedName>
</protein>
<dbReference type="Proteomes" id="UP000825935">
    <property type="component" value="Chromosome 22"/>
</dbReference>
<evidence type="ECO:0000313" key="3">
    <source>
        <dbReference type="EMBL" id="KAH7306671.1"/>
    </source>
</evidence>
<dbReference type="OrthoDB" id="780868at2759"/>
<evidence type="ECO:0000259" key="2">
    <source>
        <dbReference type="Pfam" id="PF05678"/>
    </source>
</evidence>
<evidence type="ECO:0000256" key="1">
    <source>
        <dbReference type="SAM" id="MobiDB-lite"/>
    </source>
</evidence>
<name>A0A8T2S611_CERRI</name>
<dbReference type="EMBL" id="CM035427">
    <property type="protein sequence ID" value="KAH7306671.1"/>
    <property type="molecule type" value="Genomic_DNA"/>
</dbReference>
<dbReference type="InterPro" id="IPR039609">
    <property type="entry name" value="VQ_15/22"/>
</dbReference>
<sequence>MGSHSPAFAPPHASLFSGLSAELEEWLRRSSSDQFLTEGDVIAASEVGDTESLHRPTHSSRAFQLSGSSPLSGSSICNAQPEVHPNCAQSNGILAQTNAAIANDDVLGYGFVTHPGEISEALNKAATPPQQSPSTALSAQAGKGTSTSKIGKRRSRASKKPPIAVHSADVSNFRAMVQYLTGIPPPHAYPNLWAAPEAPLLKPQFTGAASSLQLPTLDTSSVLLNTPRMKAFQPGTPPSELSSLQAKRNSALDRCHLSKIFNVDDFASFMGALASGHWESLASANS</sequence>
<evidence type="ECO:0000313" key="4">
    <source>
        <dbReference type="Proteomes" id="UP000825935"/>
    </source>
</evidence>
<dbReference type="InterPro" id="IPR008889">
    <property type="entry name" value="VQ"/>
</dbReference>
<dbReference type="PANTHER" id="PTHR33179">
    <property type="entry name" value="VQ MOTIF-CONTAINING PROTEIN"/>
    <property type="match status" value="1"/>
</dbReference>
<feature type="compositionally biased region" description="Basic residues" evidence="1">
    <location>
        <begin position="150"/>
        <end position="159"/>
    </location>
</feature>
<organism evidence="3 4">
    <name type="scientific">Ceratopteris richardii</name>
    <name type="common">Triangle waterfern</name>
    <dbReference type="NCBI Taxonomy" id="49495"/>
    <lineage>
        <taxon>Eukaryota</taxon>
        <taxon>Viridiplantae</taxon>
        <taxon>Streptophyta</taxon>
        <taxon>Embryophyta</taxon>
        <taxon>Tracheophyta</taxon>
        <taxon>Polypodiopsida</taxon>
        <taxon>Polypodiidae</taxon>
        <taxon>Polypodiales</taxon>
        <taxon>Pteridineae</taxon>
        <taxon>Pteridaceae</taxon>
        <taxon>Parkerioideae</taxon>
        <taxon>Ceratopteris</taxon>
    </lineage>
</organism>
<feature type="region of interest" description="Disordered" evidence="1">
    <location>
        <begin position="124"/>
        <end position="164"/>
    </location>
</feature>